<reference evidence="3" key="1">
    <citation type="journal article" date="2022" name="Int. J. Mol. Sci.">
        <title>Draft Genome of Tanacetum Coccineum: Genomic Comparison of Closely Related Tanacetum-Family Plants.</title>
        <authorList>
            <person name="Yamashiro T."/>
            <person name="Shiraishi A."/>
            <person name="Nakayama K."/>
            <person name="Satake H."/>
        </authorList>
    </citation>
    <scope>NUCLEOTIDE SEQUENCE</scope>
</reference>
<comment type="caution">
    <text evidence="3">The sequence shown here is derived from an EMBL/GenBank/DDBJ whole genome shotgun (WGS) entry which is preliminary data.</text>
</comment>
<feature type="compositionally biased region" description="Basic and acidic residues" evidence="1">
    <location>
        <begin position="8"/>
        <end position="24"/>
    </location>
</feature>
<accession>A0ABQ5HQ65</accession>
<evidence type="ECO:0000259" key="2">
    <source>
        <dbReference type="Pfam" id="PF03732"/>
    </source>
</evidence>
<keyword evidence="4" id="KW-1185">Reference proteome</keyword>
<dbReference type="EMBL" id="BQNB010019878">
    <property type="protein sequence ID" value="GJT89964.1"/>
    <property type="molecule type" value="Genomic_DNA"/>
</dbReference>
<proteinExistence type="predicted"/>
<feature type="region of interest" description="Disordered" evidence="1">
    <location>
        <begin position="1"/>
        <end position="31"/>
    </location>
</feature>
<reference evidence="3" key="2">
    <citation type="submission" date="2022-01" db="EMBL/GenBank/DDBJ databases">
        <authorList>
            <person name="Yamashiro T."/>
            <person name="Shiraishi A."/>
            <person name="Satake H."/>
            <person name="Nakayama K."/>
        </authorList>
    </citation>
    <scope>NUCLEOTIDE SEQUENCE</scope>
</reference>
<name>A0ABQ5HQ65_9ASTR</name>
<keyword evidence="3" id="KW-0808">Transferase</keyword>
<evidence type="ECO:0000313" key="3">
    <source>
        <dbReference type="EMBL" id="GJT89964.1"/>
    </source>
</evidence>
<keyword evidence="3" id="KW-0548">Nucleotidyltransferase</keyword>
<evidence type="ECO:0000313" key="4">
    <source>
        <dbReference type="Proteomes" id="UP001151760"/>
    </source>
</evidence>
<organism evidence="3 4">
    <name type="scientific">Tanacetum coccineum</name>
    <dbReference type="NCBI Taxonomy" id="301880"/>
    <lineage>
        <taxon>Eukaryota</taxon>
        <taxon>Viridiplantae</taxon>
        <taxon>Streptophyta</taxon>
        <taxon>Embryophyta</taxon>
        <taxon>Tracheophyta</taxon>
        <taxon>Spermatophyta</taxon>
        <taxon>Magnoliopsida</taxon>
        <taxon>eudicotyledons</taxon>
        <taxon>Gunneridae</taxon>
        <taxon>Pentapetalae</taxon>
        <taxon>asterids</taxon>
        <taxon>campanulids</taxon>
        <taxon>Asterales</taxon>
        <taxon>Asteraceae</taxon>
        <taxon>Asteroideae</taxon>
        <taxon>Anthemideae</taxon>
        <taxon>Anthemidinae</taxon>
        <taxon>Tanacetum</taxon>
    </lineage>
</organism>
<dbReference type="Proteomes" id="UP001151760">
    <property type="component" value="Unassembled WGS sequence"/>
</dbReference>
<protein>
    <submittedName>
        <fullName evidence="3">Reverse transcriptase domain-containing protein</fullName>
    </submittedName>
</protein>
<sequence length="361" mass="41894">MLGRKRAGKEQQKESSKKQKVKEEQESEEVDEDELKKLLVIKKDEDIAIDAIPLAIKLPVIIDYKLHKEGMLVHYQLIRADGSSKRYSSMIRMLQGIDREDLEALWRIVKAKYGDTRPENEFERVLYGDLKVMFKPDIKSDVWRMLQGYRKMLPKRTTTTSTTPMTDAAIEALIAKGVATTLAEYEANRGSGNGDDSHDSRRYRGSHWFDSMVRENRICIPHKQLYRRIVGHDAAYGMPWKTLKNMMTNKYCPRGEIKKLEIELWNLKVKGIDVVSYNQRFQELALMCRIMFPEESDEVEKYVGALPDMIQGSVMASKPKTMQDAIEFSTELMDQKIRTFADRKAENKIKLDDNSRNNQNQ</sequence>
<gene>
    <name evidence="3" type="ORF">Tco_1078809</name>
</gene>
<dbReference type="Pfam" id="PF03732">
    <property type="entry name" value="Retrotrans_gag"/>
    <property type="match status" value="1"/>
</dbReference>
<feature type="domain" description="Retrotransposon gag" evidence="2">
    <location>
        <begin position="237"/>
        <end position="303"/>
    </location>
</feature>
<dbReference type="GO" id="GO:0003964">
    <property type="term" value="F:RNA-directed DNA polymerase activity"/>
    <property type="evidence" value="ECO:0007669"/>
    <property type="project" value="UniProtKB-KW"/>
</dbReference>
<dbReference type="InterPro" id="IPR005162">
    <property type="entry name" value="Retrotrans_gag_dom"/>
</dbReference>
<keyword evidence="3" id="KW-0695">RNA-directed DNA polymerase</keyword>
<evidence type="ECO:0000256" key="1">
    <source>
        <dbReference type="SAM" id="MobiDB-lite"/>
    </source>
</evidence>